<dbReference type="Gene3D" id="3.40.50.450">
    <property type="match status" value="1"/>
</dbReference>
<keyword evidence="2" id="KW-1185">Reference proteome</keyword>
<protein>
    <submittedName>
        <fullName evidence="1">Nucleoside deoxyribosyltransferase</fullName>
    </submittedName>
</protein>
<dbReference type="EMBL" id="MZ334526">
    <property type="protein sequence ID" value="UBF23329.1"/>
    <property type="molecule type" value="Genomic_DNA"/>
</dbReference>
<evidence type="ECO:0000313" key="2">
    <source>
        <dbReference type="Proteomes" id="UP000827282"/>
    </source>
</evidence>
<dbReference type="SUPFAM" id="SSF52309">
    <property type="entry name" value="N-(deoxy)ribosyltransferase-like"/>
    <property type="match status" value="1"/>
</dbReference>
<name>A0AAE8Y0R5_9CAUD</name>
<evidence type="ECO:0000313" key="1">
    <source>
        <dbReference type="EMBL" id="UBF23329.1"/>
    </source>
</evidence>
<accession>A0AAE8Y0R5</accession>
<sequence>MSDADLSVYLAGPVQHKADGGAAWRDAIQETYSDIRWLDPLAKYNVPVEGIDIVPEGSDAAGRDGAVTPADIVNGDKSLLRDADVVLVGYSAVRSIGTPMEVMWSHDHHKPVVIWVRDGTEVSELSPWYRYHADAIHHSLSDAVNTLLKLN</sequence>
<dbReference type="Proteomes" id="UP000827282">
    <property type="component" value="Segment"/>
</dbReference>
<gene>
    <name evidence="1" type="ORF">HRTV-29_gp51</name>
</gene>
<proteinExistence type="predicted"/>
<reference evidence="1" key="1">
    <citation type="submission" date="2021-05" db="EMBL/GenBank/DDBJ databases">
        <title>Diversity, taxonomy and evolution of archaeal viruses of the class Caudoviricetes.</title>
        <authorList>
            <person name="Liu Y."/>
            <person name="Demina T.A."/>
            <person name="Roux S."/>
            <person name="Aiewsakun P."/>
            <person name="Kazlauskas D."/>
            <person name="Simmonds P."/>
            <person name="Prangishvili D."/>
            <person name="Oksanen H.M."/>
            <person name="Krupovic M."/>
        </authorList>
    </citation>
    <scope>NUCLEOTIDE SEQUENCE</scope>
    <source>
        <strain evidence="1">HRTV-29/29</strain>
    </source>
</reference>
<organism evidence="1 2">
    <name type="scientific">Halorubrum tailed virus 29</name>
    <dbReference type="NCBI Taxonomy" id="2878010"/>
    <lineage>
        <taxon>Viruses</taxon>
        <taxon>Duplodnaviria</taxon>
        <taxon>Heunggongvirae</taxon>
        <taxon>Uroviricota</taxon>
        <taxon>Caudoviricetes</taxon>
        <taxon>Kirjokansivirales</taxon>
        <taxon>Haloferuviridae</taxon>
        <taxon>Dpdavirus</taxon>
        <taxon>Dpdavirus caudatum</taxon>
        <taxon>Dpdavirus HRTV29</taxon>
    </lineage>
</organism>